<sequence length="149" mass="17646">MTTTVADGVPDCWRRSFINYFQHGQLPIDLKKKADIRRRAPRFLYYHGHYWPTMVYHANFIHQPPEPLYPITAAWHFDAWGLDMVGHMPWSKEGYEYILAATDYFSKWVEAKLIMSWKQVADFIKSNIIYRYGVPKYILQKMAKPSIVG</sequence>
<dbReference type="PANTHER" id="PTHR47266">
    <property type="entry name" value="ENDONUCLEASE-RELATED"/>
    <property type="match status" value="1"/>
</dbReference>
<dbReference type="InterPro" id="IPR036397">
    <property type="entry name" value="RNaseH_sf"/>
</dbReference>
<keyword evidence="2" id="KW-1185">Reference proteome</keyword>
<evidence type="ECO:0000313" key="1">
    <source>
        <dbReference type="EMBL" id="GAA0187608.1"/>
    </source>
</evidence>
<dbReference type="AlphaFoldDB" id="A0AAV3S0V7"/>
<dbReference type="InterPro" id="IPR052160">
    <property type="entry name" value="Gypsy_RT_Integrase-like"/>
</dbReference>
<accession>A0AAV3S0V7</accession>
<evidence type="ECO:0000313" key="2">
    <source>
        <dbReference type="Proteomes" id="UP001454036"/>
    </source>
</evidence>
<gene>
    <name evidence="1" type="ORF">LIER_34896</name>
</gene>
<reference evidence="1 2" key="1">
    <citation type="submission" date="2024-01" db="EMBL/GenBank/DDBJ databases">
        <title>The complete chloroplast genome sequence of Lithospermum erythrorhizon: insights into the phylogenetic relationship among Boraginaceae species and the maternal lineages of purple gromwells.</title>
        <authorList>
            <person name="Okada T."/>
            <person name="Watanabe K."/>
        </authorList>
    </citation>
    <scope>NUCLEOTIDE SEQUENCE [LARGE SCALE GENOMIC DNA]</scope>
</reference>
<protein>
    <recommendedName>
        <fullName evidence="3">Integrase catalytic domain-containing protein</fullName>
    </recommendedName>
</protein>
<organism evidence="1 2">
    <name type="scientific">Lithospermum erythrorhizon</name>
    <name type="common">Purple gromwell</name>
    <name type="synonym">Lithospermum officinale var. erythrorhizon</name>
    <dbReference type="NCBI Taxonomy" id="34254"/>
    <lineage>
        <taxon>Eukaryota</taxon>
        <taxon>Viridiplantae</taxon>
        <taxon>Streptophyta</taxon>
        <taxon>Embryophyta</taxon>
        <taxon>Tracheophyta</taxon>
        <taxon>Spermatophyta</taxon>
        <taxon>Magnoliopsida</taxon>
        <taxon>eudicotyledons</taxon>
        <taxon>Gunneridae</taxon>
        <taxon>Pentapetalae</taxon>
        <taxon>asterids</taxon>
        <taxon>lamiids</taxon>
        <taxon>Boraginales</taxon>
        <taxon>Boraginaceae</taxon>
        <taxon>Boraginoideae</taxon>
        <taxon>Lithospermeae</taxon>
        <taxon>Lithospermum</taxon>
    </lineage>
</organism>
<dbReference type="SUPFAM" id="SSF53098">
    <property type="entry name" value="Ribonuclease H-like"/>
    <property type="match status" value="1"/>
</dbReference>
<dbReference type="Proteomes" id="UP001454036">
    <property type="component" value="Unassembled WGS sequence"/>
</dbReference>
<comment type="caution">
    <text evidence="1">The sequence shown here is derived from an EMBL/GenBank/DDBJ whole genome shotgun (WGS) entry which is preliminary data.</text>
</comment>
<evidence type="ECO:0008006" key="3">
    <source>
        <dbReference type="Google" id="ProtNLM"/>
    </source>
</evidence>
<name>A0AAV3S0V7_LITER</name>
<dbReference type="GO" id="GO:0003676">
    <property type="term" value="F:nucleic acid binding"/>
    <property type="evidence" value="ECO:0007669"/>
    <property type="project" value="InterPro"/>
</dbReference>
<dbReference type="EMBL" id="BAABME010014900">
    <property type="protein sequence ID" value="GAA0187608.1"/>
    <property type="molecule type" value="Genomic_DNA"/>
</dbReference>
<dbReference type="Gene3D" id="3.30.420.10">
    <property type="entry name" value="Ribonuclease H-like superfamily/Ribonuclease H"/>
    <property type="match status" value="1"/>
</dbReference>
<dbReference type="InterPro" id="IPR012337">
    <property type="entry name" value="RNaseH-like_sf"/>
</dbReference>
<proteinExistence type="predicted"/>